<dbReference type="PIRSF" id="PIRSF006241">
    <property type="entry name" value="HyI"/>
    <property type="match status" value="1"/>
</dbReference>
<comment type="caution">
    <text evidence="4">The sequence shown here is derived from an EMBL/GenBank/DDBJ whole genome shotgun (WGS) entry which is preliminary data.</text>
</comment>
<accession>A0ABQ1JB15</accession>
<keyword evidence="5" id="KW-1185">Reference proteome</keyword>
<evidence type="ECO:0000313" key="4">
    <source>
        <dbReference type="EMBL" id="GGB62895.1"/>
    </source>
</evidence>
<keyword evidence="1 2" id="KW-0413">Isomerase</keyword>
<dbReference type="RefSeq" id="WP_188583041.1">
    <property type="nucleotide sequence ID" value="NZ_BMDZ01000124.1"/>
</dbReference>
<dbReference type="GO" id="GO:0016853">
    <property type="term" value="F:isomerase activity"/>
    <property type="evidence" value="ECO:0007669"/>
    <property type="project" value="UniProtKB-KW"/>
</dbReference>
<dbReference type="InterPro" id="IPR050417">
    <property type="entry name" value="Sugar_Epim/Isomerase"/>
</dbReference>
<dbReference type="EMBL" id="BMDZ01000124">
    <property type="protein sequence ID" value="GGB62895.1"/>
    <property type="molecule type" value="Genomic_DNA"/>
</dbReference>
<evidence type="ECO:0000313" key="5">
    <source>
        <dbReference type="Proteomes" id="UP000603352"/>
    </source>
</evidence>
<organism evidence="4 5">
    <name type="scientific">Tistrella bauzanensis</name>
    <dbReference type="NCBI Taxonomy" id="657419"/>
    <lineage>
        <taxon>Bacteria</taxon>
        <taxon>Pseudomonadati</taxon>
        <taxon>Pseudomonadota</taxon>
        <taxon>Alphaproteobacteria</taxon>
        <taxon>Geminicoccales</taxon>
        <taxon>Geminicoccaceae</taxon>
        <taxon>Tistrella</taxon>
    </lineage>
</organism>
<dbReference type="InterPro" id="IPR013022">
    <property type="entry name" value="Xyl_isomerase-like_TIM-brl"/>
</dbReference>
<dbReference type="InterPro" id="IPR026040">
    <property type="entry name" value="HyI-like"/>
</dbReference>
<sequence>MPRLAANLDFLFTDRPLSARIDAAAACGFTAVEMQFPERMPTAELGRRLKDAGLDVALINMPVDDWDRGGRGCAALPGADDRFRGALDDGLARAVAIGAGRVHVLAGVVPRDVPMPLARASYMAALRHAADAAGAAGIGITIEAINPRDMPGYFLSDPDEAAAIVREIGHPALGLQFDLYHTQITRGDLTRRLDRDADIIAHVQIAGVPDRSEPDRGEIAPGHLLDHLDRLGYDGWVGLEYRPCARTEDGFGWAARWGIHG</sequence>
<gene>
    <name evidence="4" type="ORF">GCM10011505_49390</name>
</gene>
<dbReference type="SUPFAM" id="SSF51658">
    <property type="entry name" value="Xylose isomerase-like"/>
    <property type="match status" value="1"/>
</dbReference>
<dbReference type="PANTHER" id="PTHR43489">
    <property type="entry name" value="ISOMERASE"/>
    <property type="match status" value="1"/>
</dbReference>
<evidence type="ECO:0000259" key="3">
    <source>
        <dbReference type="Pfam" id="PF01261"/>
    </source>
</evidence>
<name>A0ABQ1JB15_9PROT</name>
<proteinExistence type="inferred from homology"/>
<dbReference type="Proteomes" id="UP000603352">
    <property type="component" value="Unassembled WGS sequence"/>
</dbReference>
<feature type="domain" description="Xylose isomerase-like TIM barrel" evidence="3">
    <location>
        <begin position="21"/>
        <end position="253"/>
    </location>
</feature>
<dbReference type="InterPro" id="IPR036237">
    <property type="entry name" value="Xyl_isomerase-like_sf"/>
</dbReference>
<protein>
    <submittedName>
        <fullName evidence="4">Hydroxypyruvate isomerase</fullName>
    </submittedName>
</protein>
<dbReference type="Gene3D" id="3.20.20.150">
    <property type="entry name" value="Divalent-metal-dependent TIM barrel enzymes"/>
    <property type="match status" value="1"/>
</dbReference>
<evidence type="ECO:0000256" key="2">
    <source>
        <dbReference type="PIRNR" id="PIRNR006241"/>
    </source>
</evidence>
<dbReference type="Pfam" id="PF01261">
    <property type="entry name" value="AP_endonuc_2"/>
    <property type="match status" value="1"/>
</dbReference>
<evidence type="ECO:0000256" key="1">
    <source>
        <dbReference type="ARBA" id="ARBA00023235"/>
    </source>
</evidence>
<reference evidence="5" key="1">
    <citation type="journal article" date="2019" name="Int. J. Syst. Evol. Microbiol.">
        <title>The Global Catalogue of Microorganisms (GCM) 10K type strain sequencing project: providing services to taxonomists for standard genome sequencing and annotation.</title>
        <authorList>
            <consortium name="The Broad Institute Genomics Platform"/>
            <consortium name="The Broad Institute Genome Sequencing Center for Infectious Disease"/>
            <person name="Wu L."/>
            <person name="Ma J."/>
        </authorList>
    </citation>
    <scope>NUCLEOTIDE SEQUENCE [LARGE SCALE GENOMIC DNA]</scope>
    <source>
        <strain evidence="5">CGMCC 1.10188</strain>
    </source>
</reference>
<dbReference type="PANTHER" id="PTHR43489:SF6">
    <property type="entry name" value="HYDROXYPYRUVATE ISOMERASE-RELATED"/>
    <property type="match status" value="1"/>
</dbReference>
<comment type="similarity">
    <text evidence="2">Belongs to the hyi family.</text>
</comment>